<evidence type="ECO:0000313" key="2">
    <source>
        <dbReference type="Proteomes" id="UP001440599"/>
    </source>
</evidence>
<keyword evidence="2" id="KW-1185">Reference proteome</keyword>
<dbReference type="EMBL" id="JBBMFT010000013">
    <property type="protein sequence ID" value="MEQ2457428.1"/>
    <property type="molecule type" value="Genomic_DNA"/>
</dbReference>
<evidence type="ECO:0008006" key="3">
    <source>
        <dbReference type="Google" id="ProtNLM"/>
    </source>
</evidence>
<protein>
    <recommendedName>
        <fullName evidence="3">Phage XkdN-like tail assembly chaperone protein, TAC</fullName>
    </recommendedName>
</protein>
<evidence type="ECO:0000313" key="1">
    <source>
        <dbReference type="EMBL" id="MEQ2457428.1"/>
    </source>
</evidence>
<dbReference type="RefSeq" id="WP_349141285.1">
    <property type="nucleotide sequence ID" value="NZ_JBBMFT010000013.1"/>
</dbReference>
<name>A0ABV1ES54_9FIRM</name>
<proteinExistence type="predicted"/>
<accession>A0ABV1ES54</accession>
<sequence length="128" mass="14329">MKNLFTVDFANNTITASKTTLKKAGVPNSAEYKALMKLMKQNPTFQIAEKEIKVAVGKETYKGLNKAIIEKFISIQPNATDLQKQYLKAAEMGKFPLVRKWFLNVFEGIKMEAINDAIEEAVLAEITA</sequence>
<comment type="caution">
    <text evidence="1">The sequence shown here is derived from an EMBL/GenBank/DDBJ whole genome shotgun (WGS) entry which is preliminary data.</text>
</comment>
<gene>
    <name evidence="1" type="ORF">WMO45_12950</name>
</gene>
<organism evidence="1 2">
    <name type="scientific">Flavonifractor hominis</name>
    <dbReference type="NCBI Taxonomy" id="3133178"/>
    <lineage>
        <taxon>Bacteria</taxon>
        <taxon>Bacillati</taxon>
        <taxon>Bacillota</taxon>
        <taxon>Clostridia</taxon>
        <taxon>Eubacteriales</taxon>
        <taxon>Oscillospiraceae</taxon>
        <taxon>Flavonifractor</taxon>
    </lineage>
</organism>
<dbReference type="Proteomes" id="UP001440599">
    <property type="component" value="Unassembled WGS sequence"/>
</dbReference>
<reference evidence="1 2" key="1">
    <citation type="submission" date="2024-03" db="EMBL/GenBank/DDBJ databases">
        <title>Human intestinal bacterial collection.</title>
        <authorList>
            <person name="Pauvert C."/>
            <person name="Hitch T.C.A."/>
            <person name="Clavel T."/>
        </authorList>
    </citation>
    <scope>NUCLEOTIDE SEQUENCE [LARGE SCALE GENOMIC DNA]</scope>
    <source>
        <strain evidence="1 2">CLA-AP-H34</strain>
    </source>
</reference>